<proteinExistence type="predicted"/>
<gene>
    <name evidence="1" type="ORF">ACFSRY_01490</name>
</gene>
<dbReference type="EMBL" id="JBHULU010000002">
    <property type="protein sequence ID" value="MFD2512525.1"/>
    <property type="molecule type" value="Genomic_DNA"/>
</dbReference>
<dbReference type="RefSeq" id="WP_377502701.1">
    <property type="nucleotide sequence ID" value="NZ_JBHULU010000002.1"/>
</dbReference>
<name>A0ABW5IKM7_9BACT</name>
<reference evidence="2" key="1">
    <citation type="journal article" date="2019" name="Int. J. Syst. Evol. Microbiol.">
        <title>The Global Catalogue of Microorganisms (GCM) 10K type strain sequencing project: providing services to taxonomists for standard genome sequencing and annotation.</title>
        <authorList>
            <consortium name="The Broad Institute Genomics Platform"/>
            <consortium name="The Broad Institute Genome Sequencing Center for Infectious Disease"/>
            <person name="Wu L."/>
            <person name="Ma J."/>
        </authorList>
    </citation>
    <scope>NUCLEOTIDE SEQUENCE [LARGE SCALE GENOMIC DNA]</scope>
    <source>
        <strain evidence="2">KCTC 42498</strain>
    </source>
</reference>
<dbReference type="Proteomes" id="UP001597544">
    <property type="component" value="Unassembled WGS sequence"/>
</dbReference>
<evidence type="ECO:0000313" key="1">
    <source>
        <dbReference type="EMBL" id="MFD2512525.1"/>
    </source>
</evidence>
<sequence>MEELIRLVRLVQNYNSKLSPLINFQDSGNLDTRLFNLVRDAEVKTDEEAAYKLYGAKNLSANYRMLKSRIKKKLINHVHFLELPESKFSPINLVKVQCASMLFEVESLKSVSEFKLADKILDQALTLAKENEVNEYIVPILEQKQWISNSLCDKKKYSQGIKKLEHYYVIERAEREANKIFLDRTMNAKAFDGVRSKLLDNLPKDITKLEQLWTTTKSSRIFHYYHFFSIQYQELQGNYTAVADIISKAEELVKQGVVHTNWFNYRFNSYAMVYAHLQTKQYGKGLQLAEQYLPHFHVGSINWFAFLENYLLLALHSKNYTLFYQKYRTAVDCNSILNLPVAHLERWEIFRRYCLVILTYRIKIDFVEKDYQAVSAFSVLPKDKEGYNIAILVLDTFEQLSNPDIEDHEANVERLRKYISKYLRGPKAERARLFLRFLILVFKEDFNCQKIKSKGNKMFEKLSNTPLPGDAFSEVEIVPYEHLWELVIEIVEERSKTLA</sequence>
<comment type="caution">
    <text evidence="1">The sequence shown here is derived from an EMBL/GenBank/DDBJ whole genome shotgun (WGS) entry which is preliminary data.</text>
</comment>
<evidence type="ECO:0000313" key="2">
    <source>
        <dbReference type="Proteomes" id="UP001597544"/>
    </source>
</evidence>
<accession>A0ABW5IKM7</accession>
<organism evidence="1 2">
    <name type="scientific">Pontibacter locisalis</name>
    <dbReference type="NCBI Taxonomy" id="1719035"/>
    <lineage>
        <taxon>Bacteria</taxon>
        <taxon>Pseudomonadati</taxon>
        <taxon>Bacteroidota</taxon>
        <taxon>Cytophagia</taxon>
        <taxon>Cytophagales</taxon>
        <taxon>Hymenobacteraceae</taxon>
        <taxon>Pontibacter</taxon>
    </lineage>
</organism>
<protein>
    <submittedName>
        <fullName evidence="1">Uncharacterized protein</fullName>
    </submittedName>
</protein>
<keyword evidence="2" id="KW-1185">Reference proteome</keyword>